<evidence type="ECO:0000256" key="1">
    <source>
        <dbReference type="SAM" id="MobiDB-lite"/>
    </source>
</evidence>
<feature type="region of interest" description="Disordered" evidence="1">
    <location>
        <begin position="174"/>
        <end position="200"/>
    </location>
</feature>
<evidence type="ECO:0000313" key="2">
    <source>
        <dbReference type="EMBL" id="MED6283944.1"/>
    </source>
</evidence>
<dbReference type="Gene3D" id="2.130.10.110">
    <property type="entry name" value="Clathrin heavy-chain terminal domain"/>
    <property type="match status" value="1"/>
</dbReference>
<dbReference type="Pfam" id="PF01394">
    <property type="entry name" value="Clathrin_propel"/>
    <property type="match status" value="1"/>
</dbReference>
<dbReference type="EMBL" id="JAHUTJ010050242">
    <property type="protein sequence ID" value="MED6283944.1"/>
    <property type="molecule type" value="Genomic_DNA"/>
</dbReference>
<dbReference type="PANTHER" id="PTHR10292:SF6">
    <property type="entry name" value="CLATHRIN HEAVY CHAIN 2"/>
    <property type="match status" value="1"/>
</dbReference>
<organism evidence="2 3">
    <name type="scientific">Characodon lateralis</name>
    <dbReference type="NCBI Taxonomy" id="208331"/>
    <lineage>
        <taxon>Eukaryota</taxon>
        <taxon>Metazoa</taxon>
        <taxon>Chordata</taxon>
        <taxon>Craniata</taxon>
        <taxon>Vertebrata</taxon>
        <taxon>Euteleostomi</taxon>
        <taxon>Actinopterygii</taxon>
        <taxon>Neopterygii</taxon>
        <taxon>Teleostei</taxon>
        <taxon>Neoteleostei</taxon>
        <taxon>Acanthomorphata</taxon>
        <taxon>Ovalentaria</taxon>
        <taxon>Atherinomorphae</taxon>
        <taxon>Cyprinodontiformes</taxon>
        <taxon>Goodeidae</taxon>
        <taxon>Characodon</taxon>
    </lineage>
</organism>
<dbReference type="SUPFAM" id="SSF50989">
    <property type="entry name" value="Clathrin heavy-chain terminal domain"/>
    <property type="match status" value="1"/>
</dbReference>
<dbReference type="InterPro" id="IPR016025">
    <property type="entry name" value="Clathrin_H-chain_N"/>
</dbReference>
<keyword evidence="3" id="KW-1185">Reference proteome</keyword>
<proteinExistence type="predicted"/>
<reference evidence="2 3" key="1">
    <citation type="submission" date="2021-06" db="EMBL/GenBank/DDBJ databases">
        <authorList>
            <person name="Palmer J.M."/>
        </authorList>
    </citation>
    <scope>NUCLEOTIDE SEQUENCE [LARGE SCALE GENOMIC DNA]</scope>
    <source>
        <strain evidence="2 3">CL_MEX2019</strain>
        <tissue evidence="2">Muscle</tissue>
    </source>
</reference>
<comment type="caution">
    <text evidence="2">The sequence shown here is derived from an EMBL/GenBank/DDBJ whole genome shotgun (WGS) entry which is preliminary data.</text>
</comment>
<dbReference type="PANTHER" id="PTHR10292">
    <property type="entry name" value="CLATHRIN HEAVY CHAIN RELATED"/>
    <property type="match status" value="1"/>
</dbReference>
<dbReference type="Proteomes" id="UP001352852">
    <property type="component" value="Unassembled WGS sequence"/>
</dbReference>
<evidence type="ECO:0008006" key="4">
    <source>
        <dbReference type="Google" id="ProtNLM"/>
    </source>
</evidence>
<feature type="region of interest" description="Disordered" evidence="1">
    <location>
        <begin position="261"/>
        <end position="293"/>
    </location>
</feature>
<evidence type="ECO:0000313" key="3">
    <source>
        <dbReference type="Proteomes" id="UP001352852"/>
    </source>
</evidence>
<dbReference type="InterPro" id="IPR022365">
    <property type="entry name" value="Clathrin_H-chain_propeller_rpt"/>
</dbReference>
<name>A0ABU7EDT2_9TELE</name>
<sequence length="293" mass="32622">MAQILPIRFQEHLQLQNLGVNPANIGFSYLTMESDKFICIREKVGEQNQVVIVDMSDPNNPIRRPISADSAIMNPASKVIALKAAKTLQIFNIEMKSKMKAHTTTEEVMFWKWISVNTVALVTDTAVYHWSMEGDSQPTKVFDRHASLAGCQIINYRTDEQQKWLLLIGISAQRNPPHSSPGSRDPPGRVGLHRDRQRTASCTVGVADDIHNPVGGTLSRKRTTQPGTAIAQEKLGPNTQSASQCPCPPVETLRVRVPYPSPQLGQQIPPGWKTPWGAVTQTPKQREPQPRWP</sequence>
<feature type="compositionally biased region" description="Basic and acidic residues" evidence="1">
    <location>
        <begin position="284"/>
        <end position="293"/>
    </location>
</feature>
<gene>
    <name evidence="2" type="ORF">CHARACLAT_014240</name>
</gene>
<protein>
    <recommendedName>
        <fullName evidence="4">Clathrin heavy chain</fullName>
    </recommendedName>
</protein>
<accession>A0ABU7EDT2</accession>